<evidence type="ECO:0000256" key="1">
    <source>
        <dbReference type="SAM" id="MobiDB-lite"/>
    </source>
</evidence>
<protein>
    <submittedName>
        <fullName evidence="2">Uncharacterized protein</fullName>
    </submittedName>
</protein>
<feature type="region of interest" description="Disordered" evidence="1">
    <location>
        <begin position="63"/>
        <end position="102"/>
    </location>
</feature>
<proteinExistence type="predicted"/>
<keyword evidence="3" id="KW-1185">Reference proteome</keyword>
<gene>
    <name evidence="2" type="ORF">COCVIDRAFT_90284</name>
</gene>
<evidence type="ECO:0000313" key="3">
    <source>
        <dbReference type="Proteomes" id="UP000054337"/>
    </source>
</evidence>
<reference evidence="2 3" key="1">
    <citation type="journal article" date="2013" name="PLoS Genet.">
        <title>Comparative genome structure, secondary metabolite, and effector coding capacity across Cochliobolus pathogens.</title>
        <authorList>
            <person name="Condon B.J."/>
            <person name="Leng Y."/>
            <person name="Wu D."/>
            <person name="Bushley K.E."/>
            <person name="Ohm R.A."/>
            <person name="Otillar R."/>
            <person name="Martin J."/>
            <person name="Schackwitz W."/>
            <person name="Grimwood J."/>
            <person name="MohdZainudin N."/>
            <person name="Xue C."/>
            <person name="Wang R."/>
            <person name="Manning V.A."/>
            <person name="Dhillon B."/>
            <person name="Tu Z.J."/>
            <person name="Steffenson B.J."/>
            <person name="Salamov A."/>
            <person name="Sun H."/>
            <person name="Lowry S."/>
            <person name="LaButti K."/>
            <person name="Han J."/>
            <person name="Copeland A."/>
            <person name="Lindquist E."/>
            <person name="Barry K."/>
            <person name="Schmutz J."/>
            <person name="Baker S.E."/>
            <person name="Ciuffetti L.M."/>
            <person name="Grigoriev I.V."/>
            <person name="Zhong S."/>
            <person name="Turgeon B.G."/>
        </authorList>
    </citation>
    <scope>NUCLEOTIDE SEQUENCE [LARGE SCALE GENOMIC DNA]</scope>
    <source>
        <strain evidence="2 3">FI3</strain>
    </source>
</reference>
<accession>W7EQU9</accession>
<sequence length="166" mass="18242">MKTAQLVLESVNFIVGLLDNSYFLATPVVQGLCITHICYARAYLSVHQCPRCAAGVVRGWRGRLGQSGSSRKQRAPAADPTKLRPTRRFSPPEPRTLLPSSLDAGTLTSLSTVCLTQKSIHHARRGMSACIGPWIAMHARPIHDTPDPAPPHFAATKPYYYMLHVL</sequence>
<dbReference type="RefSeq" id="XP_014560052.1">
    <property type="nucleotide sequence ID" value="XM_014704566.1"/>
</dbReference>
<dbReference type="GeneID" id="26259170"/>
<dbReference type="HOGENOM" id="CLU_1602397_0_0_1"/>
<dbReference type="EMBL" id="KI968705">
    <property type="protein sequence ID" value="EUN30436.1"/>
    <property type="molecule type" value="Genomic_DNA"/>
</dbReference>
<evidence type="ECO:0000313" key="2">
    <source>
        <dbReference type="EMBL" id="EUN30436.1"/>
    </source>
</evidence>
<organism evidence="2 3">
    <name type="scientific">Bipolaris victoriae (strain FI3)</name>
    <name type="common">Victoria blight of oats agent</name>
    <name type="synonym">Cochliobolus victoriae</name>
    <dbReference type="NCBI Taxonomy" id="930091"/>
    <lineage>
        <taxon>Eukaryota</taxon>
        <taxon>Fungi</taxon>
        <taxon>Dikarya</taxon>
        <taxon>Ascomycota</taxon>
        <taxon>Pezizomycotina</taxon>
        <taxon>Dothideomycetes</taxon>
        <taxon>Pleosporomycetidae</taxon>
        <taxon>Pleosporales</taxon>
        <taxon>Pleosporineae</taxon>
        <taxon>Pleosporaceae</taxon>
        <taxon>Bipolaris</taxon>
    </lineage>
</organism>
<dbReference type="Proteomes" id="UP000054337">
    <property type="component" value="Unassembled WGS sequence"/>
</dbReference>
<name>W7EQU9_BIPV3</name>
<dbReference type="AlphaFoldDB" id="W7EQU9"/>